<dbReference type="Gene3D" id="3.90.45.10">
    <property type="entry name" value="Peptide deformylase"/>
    <property type="match status" value="1"/>
</dbReference>
<dbReference type="AlphaFoldDB" id="A0A0F9PL30"/>
<dbReference type="GO" id="GO:0042586">
    <property type="term" value="F:peptide deformylase activity"/>
    <property type="evidence" value="ECO:0007669"/>
    <property type="project" value="InterPro"/>
</dbReference>
<dbReference type="EMBL" id="LAZR01002375">
    <property type="protein sequence ID" value="KKN30859.1"/>
    <property type="molecule type" value="Genomic_DNA"/>
</dbReference>
<reference evidence="2" key="1">
    <citation type="journal article" date="2015" name="Nature">
        <title>Complex archaea that bridge the gap between prokaryotes and eukaryotes.</title>
        <authorList>
            <person name="Spang A."/>
            <person name="Saw J.H."/>
            <person name="Jorgensen S.L."/>
            <person name="Zaremba-Niedzwiedzka K."/>
            <person name="Martijn J."/>
            <person name="Lind A.E."/>
            <person name="van Eijk R."/>
            <person name="Schleper C."/>
            <person name="Guy L."/>
            <person name="Ettema T.J."/>
        </authorList>
    </citation>
    <scope>NUCLEOTIDE SEQUENCE</scope>
</reference>
<proteinExistence type="inferred from homology"/>
<dbReference type="CDD" id="cd00487">
    <property type="entry name" value="Pep_deformylase"/>
    <property type="match status" value="1"/>
</dbReference>
<dbReference type="PIRSF" id="PIRSF004749">
    <property type="entry name" value="Pep_def"/>
    <property type="match status" value="1"/>
</dbReference>
<dbReference type="InterPro" id="IPR023635">
    <property type="entry name" value="Peptide_deformylase"/>
</dbReference>
<dbReference type="SUPFAM" id="SSF56420">
    <property type="entry name" value="Peptide deformylase"/>
    <property type="match status" value="1"/>
</dbReference>
<evidence type="ECO:0000256" key="1">
    <source>
        <dbReference type="ARBA" id="ARBA00010759"/>
    </source>
</evidence>
<accession>A0A0F9PL30</accession>
<dbReference type="InterPro" id="IPR036821">
    <property type="entry name" value="Peptide_deformylase_sf"/>
</dbReference>
<protein>
    <recommendedName>
        <fullName evidence="3">Peptide deformylase</fullName>
    </recommendedName>
</protein>
<name>A0A0F9PL30_9ZZZZ</name>
<dbReference type="PANTHER" id="PTHR10458:SF22">
    <property type="entry name" value="PEPTIDE DEFORMYLASE"/>
    <property type="match status" value="1"/>
</dbReference>
<evidence type="ECO:0000313" key="2">
    <source>
        <dbReference type="EMBL" id="KKN30859.1"/>
    </source>
</evidence>
<comment type="caution">
    <text evidence="2">The sequence shown here is derived from an EMBL/GenBank/DDBJ whole genome shotgun (WGS) entry which is preliminary data.</text>
</comment>
<dbReference type="PRINTS" id="PR01576">
    <property type="entry name" value="PDEFORMYLASE"/>
</dbReference>
<comment type="similarity">
    <text evidence="1">Belongs to the polypeptide deformylase family.</text>
</comment>
<organism evidence="2">
    <name type="scientific">marine sediment metagenome</name>
    <dbReference type="NCBI Taxonomy" id="412755"/>
    <lineage>
        <taxon>unclassified sequences</taxon>
        <taxon>metagenomes</taxon>
        <taxon>ecological metagenomes</taxon>
    </lineage>
</organism>
<gene>
    <name evidence="2" type="ORF">LCGC14_0829840</name>
</gene>
<sequence length="193" mass="22284">MTRLKGRARANASKKRRSKVRYDGVIYRKKMISKIRKYDDLILEAECDWVDNEEDVSFIIKELKKVLMATKKGIGISASQIGYTKRIIAIRPGGWGGKISILINPEIAEQSEEKIKGTEGCLSYPGVQATVERFKDIKLKYKNEDNILKVEKFKELESIIIQHEIDHLLEGWCKVYYAWKEQQKETKDGKDGD</sequence>
<dbReference type="Pfam" id="PF01327">
    <property type="entry name" value="Pep_deformylase"/>
    <property type="match status" value="1"/>
</dbReference>
<dbReference type="HAMAP" id="MF_00163">
    <property type="entry name" value="Pep_deformylase"/>
    <property type="match status" value="1"/>
</dbReference>
<evidence type="ECO:0008006" key="3">
    <source>
        <dbReference type="Google" id="ProtNLM"/>
    </source>
</evidence>
<dbReference type="PANTHER" id="PTHR10458">
    <property type="entry name" value="PEPTIDE DEFORMYLASE"/>
    <property type="match status" value="1"/>
</dbReference>